<keyword evidence="1" id="KW-1133">Transmembrane helix</keyword>
<protein>
    <submittedName>
        <fullName evidence="2">Uncharacterized protein</fullName>
    </submittedName>
</protein>
<feature type="transmembrane region" description="Helical" evidence="1">
    <location>
        <begin position="34"/>
        <end position="52"/>
    </location>
</feature>
<reference evidence="2 3" key="1">
    <citation type="submission" date="2016-03" db="EMBL/GenBank/DDBJ databases">
        <title>Whole genome sequencing of Grifola frondosa 9006-11.</title>
        <authorList>
            <person name="Min B."/>
            <person name="Park H."/>
            <person name="Kim J.-G."/>
            <person name="Cho H."/>
            <person name="Oh Y.-L."/>
            <person name="Kong W.-S."/>
            <person name="Choi I.-G."/>
        </authorList>
    </citation>
    <scope>NUCLEOTIDE SEQUENCE [LARGE SCALE GENOMIC DNA]</scope>
    <source>
        <strain evidence="2 3">9006-11</strain>
    </source>
</reference>
<evidence type="ECO:0000313" key="2">
    <source>
        <dbReference type="EMBL" id="OBZ67461.1"/>
    </source>
</evidence>
<keyword evidence="3" id="KW-1185">Reference proteome</keyword>
<evidence type="ECO:0000313" key="3">
    <source>
        <dbReference type="Proteomes" id="UP000092993"/>
    </source>
</evidence>
<dbReference type="Proteomes" id="UP000092993">
    <property type="component" value="Unassembled WGS sequence"/>
</dbReference>
<keyword evidence="1" id="KW-0812">Transmembrane</keyword>
<accession>A0A1C7LRM8</accession>
<evidence type="ECO:0000256" key="1">
    <source>
        <dbReference type="SAM" id="Phobius"/>
    </source>
</evidence>
<dbReference type="OrthoDB" id="2755803at2759"/>
<organism evidence="2 3">
    <name type="scientific">Grifola frondosa</name>
    <name type="common">Maitake</name>
    <name type="synonym">Polyporus frondosus</name>
    <dbReference type="NCBI Taxonomy" id="5627"/>
    <lineage>
        <taxon>Eukaryota</taxon>
        <taxon>Fungi</taxon>
        <taxon>Dikarya</taxon>
        <taxon>Basidiomycota</taxon>
        <taxon>Agaricomycotina</taxon>
        <taxon>Agaricomycetes</taxon>
        <taxon>Polyporales</taxon>
        <taxon>Grifolaceae</taxon>
        <taxon>Grifola</taxon>
    </lineage>
</organism>
<sequence>MQEKDNGQLGYIFSDELSTESEAASAGSILPEIMFLRVLGSFFVAVLLWRLVKRLTKPKSPLADVAGPAKDHWLKGNYHRLFQDGLEYNLRLVAKYGGVIRVHALLG</sequence>
<dbReference type="AlphaFoldDB" id="A0A1C7LRM8"/>
<comment type="caution">
    <text evidence="2">The sequence shown here is derived from an EMBL/GenBank/DDBJ whole genome shotgun (WGS) entry which is preliminary data.</text>
</comment>
<name>A0A1C7LRM8_GRIFR</name>
<keyword evidence="1" id="KW-0472">Membrane</keyword>
<dbReference type="EMBL" id="LUGG01000024">
    <property type="protein sequence ID" value="OBZ67461.1"/>
    <property type="molecule type" value="Genomic_DNA"/>
</dbReference>
<gene>
    <name evidence="2" type="ORF">A0H81_12648</name>
</gene>
<proteinExistence type="predicted"/>